<gene>
    <name evidence="8" type="ORF">CRHIZ90672A_00007825</name>
</gene>
<keyword evidence="6" id="KW-0539">Nucleus</keyword>
<keyword evidence="2" id="KW-0479">Metal-binding</keyword>
<comment type="subcellular location">
    <subcellularLocation>
        <location evidence="1">Nucleus</location>
    </subcellularLocation>
</comment>
<sequence length="656" mass="72930">MADRAISRTRNQRAKRVTQACDYCRQKRLKCTENQYPCLNCQLYNAECTTRGQARRVGTTQTSSDSGAHDVVRAAENQPQVGMAQWTQEQDLDHAANQDFNNLVQQLENGVASDFIDLDDAMCADFPNADTLLSPGHGPWTGYTLPTRPHATADPMPEPTALSPFGKVSSIDSLVKQDPNTTELDRSIPPGIFIRKNEGITSVGATMALCLKDAHESQRIPVDGNSMGFLVEAGPHVDEVGLSSRLDLSAQSLPRSEAAMQSIDAYFKTVDGFYPIVDEEPLRAKAHMLYTSDRSHVSVVDYSMFYLVVSLGAMGISQTSGRSDASEQLSVDAYERAWSIMSDSIATPCEASLQVLLLHIVRHSYFGKSGIAWVFCGLAIRIAEAIGLHRKIPKEMDVPKSQVWLRSRLWWILLHLDASLSISQGRPPGLINPTYDLDTRLPDAGMDEDKLVPSLAQFLTWRFRLNRIQTRFCSAMHSSDTAASRLEAITRADEEMSEWKGDLPTICRPDHHISVSPDRYLQVVLLHLDYFNLLRTIYWAAITLGSTGSNASPRIQASEILCVEAARSFIKTLNNSFLTNNYMAAIAVLYRSISKNPLSFSARADLEHLRAGKIHLDLDTPSNGTVPALKALFENMLSNAQDFVWKPDFFHSTRTR</sequence>
<keyword evidence="4" id="KW-0238">DNA-binding</keyword>
<dbReference type="SMART" id="SM00066">
    <property type="entry name" value="GAL4"/>
    <property type="match status" value="1"/>
</dbReference>
<reference evidence="8" key="1">
    <citation type="submission" date="2021-10" db="EMBL/GenBank/DDBJ databases">
        <authorList>
            <person name="Piombo E."/>
        </authorList>
    </citation>
    <scope>NUCLEOTIDE SEQUENCE</scope>
</reference>
<dbReference type="Gene3D" id="4.10.240.10">
    <property type="entry name" value="Zn(2)-C6 fungal-type DNA-binding domain"/>
    <property type="match status" value="1"/>
</dbReference>
<dbReference type="GO" id="GO:0006351">
    <property type="term" value="P:DNA-templated transcription"/>
    <property type="evidence" value="ECO:0007669"/>
    <property type="project" value="InterPro"/>
</dbReference>
<dbReference type="PROSITE" id="PS00463">
    <property type="entry name" value="ZN2_CY6_FUNGAL_1"/>
    <property type="match status" value="1"/>
</dbReference>
<dbReference type="InterPro" id="IPR001138">
    <property type="entry name" value="Zn2Cys6_DnaBD"/>
</dbReference>
<evidence type="ECO:0000256" key="2">
    <source>
        <dbReference type="ARBA" id="ARBA00022723"/>
    </source>
</evidence>
<evidence type="ECO:0000259" key="7">
    <source>
        <dbReference type="PROSITE" id="PS50048"/>
    </source>
</evidence>
<dbReference type="EMBL" id="CABFNQ020000451">
    <property type="protein sequence ID" value="CAH0015634.1"/>
    <property type="molecule type" value="Genomic_DNA"/>
</dbReference>
<evidence type="ECO:0000313" key="8">
    <source>
        <dbReference type="EMBL" id="CAH0015634.1"/>
    </source>
</evidence>
<name>A0A9N9YA52_9HYPO</name>
<dbReference type="GO" id="GO:0000981">
    <property type="term" value="F:DNA-binding transcription factor activity, RNA polymerase II-specific"/>
    <property type="evidence" value="ECO:0007669"/>
    <property type="project" value="InterPro"/>
</dbReference>
<dbReference type="SUPFAM" id="SSF57701">
    <property type="entry name" value="Zn2/Cys6 DNA-binding domain"/>
    <property type="match status" value="1"/>
</dbReference>
<evidence type="ECO:0000256" key="5">
    <source>
        <dbReference type="ARBA" id="ARBA00023163"/>
    </source>
</evidence>
<dbReference type="GO" id="GO:0005634">
    <property type="term" value="C:nucleus"/>
    <property type="evidence" value="ECO:0007669"/>
    <property type="project" value="UniProtKB-SubCell"/>
</dbReference>
<dbReference type="OrthoDB" id="5104314at2759"/>
<dbReference type="PANTHER" id="PTHR46910:SF37">
    <property type="entry name" value="ZN(II)2CYS6 TRANSCRIPTION FACTOR (EUROFUNG)"/>
    <property type="match status" value="1"/>
</dbReference>
<dbReference type="PANTHER" id="PTHR46910">
    <property type="entry name" value="TRANSCRIPTION FACTOR PDR1"/>
    <property type="match status" value="1"/>
</dbReference>
<dbReference type="Proteomes" id="UP000696573">
    <property type="component" value="Unassembled WGS sequence"/>
</dbReference>
<dbReference type="AlphaFoldDB" id="A0A9N9YA52"/>
<keyword evidence="9" id="KW-1185">Reference proteome</keyword>
<dbReference type="InterPro" id="IPR007219">
    <property type="entry name" value="XnlR_reg_dom"/>
</dbReference>
<dbReference type="Pfam" id="PF04082">
    <property type="entry name" value="Fungal_trans"/>
    <property type="match status" value="1"/>
</dbReference>
<organism evidence="8 9">
    <name type="scientific">Clonostachys rhizophaga</name>
    <dbReference type="NCBI Taxonomy" id="160324"/>
    <lineage>
        <taxon>Eukaryota</taxon>
        <taxon>Fungi</taxon>
        <taxon>Dikarya</taxon>
        <taxon>Ascomycota</taxon>
        <taxon>Pezizomycotina</taxon>
        <taxon>Sordariomycetes</taxon>
        <taxon>Hypocreomycetidae</taxon>
        <taxon>Hypocreales</taxon>
        <taxon>Bionectriaceae</taxon>
        <taxon>Clonostachys</taxon>
    </lineage>
</organism>
<dbReference type="CDD" id="cd00067">
    <property type="entry name" value="GAL4"/>
    <property type="match status" value="1"/>
</dbReference>
<evidence type="ECO:0000256" key="4">
    <source>
        <dbReference type="ARBA" id="ARBA00023125"/>
    </source>
</evidence>
<evidence type="ECO:0000256" key="3">
    <source>
        <dbReference type="ARBA" id="ARBA00023015"/>
    </source>
</evidence>
<comment type="caution">
    <text evidence="8">The sequence shown here is derived from an EMBL/GenBank/DDBJ whole genome shotgun (WGS) entry which is preliminary data.</text>
</comment>
<accession>A0A9N9YA52</accession>
<keyword evidence="5" id="KW-0804">Transcription</keyword>
<dbReference type="PROSITE" id="PS50048">
    <property type="entry name" value="ZN2_CY6_FUNGAL_2"/>
    <property type="match status" value="1"/>
</dbReference>
<protein>
    <recommendedName>
        <fullName evidence="7">Zn(2)-C6 fungal-type domain-containing protein</fullName>
    </recommendedName>
</protein>
<dbReference type="SMART" id="SM00906">
    <property type="entry name" value="Fungal_trans"/>
    <property type="match status" value="1"/>
</dbReference>
<dbReference type="GO" id="GO:0003677">
    <property type="term" value="F:DNA binding"/>
    <property type="evidence" value="ECO:0007669"/>
    <property type="project" value="UniProtKB-KW"/>
</dbReference>
<keyword evidence="3" id="KW-0805">Transcription regulation</keyword>
<dbReference type="InterPro" id="IPR036864">
    <property type="entry name" value="Zn2-C6_fun-type_DNA-bd_sf"/>
</dbReference>
<dbReference type="InterPro" id="IPR050987">
    <property type="entry name" value="AtrR-like"/>
</dbReference>
<dbReference type="CDD" id="cd12148">
    <property type="entry name" value="fungal_TF_MHR"/>
    <property type="match status" value="1"/>
</dbReference>
<evidence type="ECO:0000256" key="1">
    <source>
        <dbReference type="ARBA" id="ARBA00004123"/>
    </source>
</evidence>
<feature type="domain" description="Zn(2)-C6 fungal-type" evidence="7">
    <location>
        <begin position="20"/>
        <end position="50"/>
    </location>
</feature>
<proteinExistence type="predicted"/>
<dbReference type="GO" id="GO:0008270">
    <property type="term" value="F:zinc ion binding"/>
    <property type="evidence" value="ECO:0007669"/>
    <property type="project" value="InterPro"/>
</dbReference>
<evidence type="ECO:0000256" key="6">
    <source>
        <dbReference type="ARBA" id="ARBA00023242"/>
    </source>
</evidence>
<dbReference type="Pfam" id="PF00172">
    <property type="entry name" value="Zn_clus"/>
    <property type="match status" value="1"/>
</dbReference>
<evidence type="ECO:0000313" key="9">
    <source>
        <dbReference type="Proteomes" id="UP000696573"/>
    </source>
</evidence>